<dbReference type="GO" id="GO:0055052">
    <property type="term" value="C:ATP-binding cassette (ABC) transporter complex, substrate-binding subunit-containing"/>
    <property type="evidence" value="ECO:0007669"/>
    <property type="project" value="TreeGrafter"/>
</dbReference>
<dbReference type="Gene3D" id="2.40.50.100">
    <property type="match status" value="2"/>
</dbReference>
<dbReference type="PANTHER" id="PTHR43875:SF1">
    <property type="entry name" value="OSMOPROTECTIVE COMPOUNDS UPTAKE ATP-BINDING PROTEIN GGTA"/>
    <property type="match status" value="1"/>
</dbReference>
<dbReference type="Gene3D" id="3.40.50.300">
    <property type="entry name" value="P-loop containing nucleotide triphosphate hydrolases"/>
    <property type="match status" value="1"/>
</dbReference>
<dbReference type="InterPro" id="IPR012340">
    <property type="entry name" value="NA-bd_OB-fold"/>
</dbReference>
<dbReference type="InterPro" id="IPR008995">
    <property type="entry name" value="Mo/tungstate-bd_C_term_dom"/>
</dbReference>
<evidence type="ECO:0000256" key="2">
    <source>
        <dbReference type="ARBA" id="ARBA00022741"/>
    </source>
</evidence>
<keyword evidence="1" id="KW-0813">Transport</keyword>
<dbReference type="PROSITE" id="PS00211">
    <property type="entry name" value="ABC_TRANSPORTER_1"/>
    <property type="match status" value="1"/>
</dbReference>
<comment type="caution">
    <text evidence="5">The sequence shown here is derived from an EMBL/GenBank/DDBJ whole genome shotgun (WGS) entry which is preliminary data.</text>
</comment>
<dbReference type="Gene3D" id="2.40.50.140">
    <property type="entry name" value="Nucleic acid-binding proteins"/>
    <property type="match status" value="1"/>
</dbReference>
<dbReference type="Proteomes" id="UP000572635">
    <property type="component" value="Unassembled WGS sequence"/>
</dbReference>
<evidence type="ECO:0000256" key="1">
    <source>
        <dbReference type="ARBA" id="ARBA00022448"/>
    </source>
</evidence>
<dbReference type="GO" id="GO:0140359">
    <property type="term" value="F:ABC-type transporter activity"/>
    <property type="evidence" value="ECO:0007669"/>
    <property type="project" value="InterPro"/>
</dbReference>
<dbReference type="CDD" id="cd03301">
    <property type="entry name" value="ABC_MalK_N"/>
    <property type="match status" value="1"/>
</dbReference>
<dbReference type="PROSITE" id="PS50893">
    <property type="entry name" value="ABC_TRANSPORTER_2"/>
    <property type="match status" value="1"/>
</dbReference>
<dbReference type="InterPro" id="IPR040582">
    <property type="entry name" value="OB_MalK-like"/>
</dbReference>
<evidence type="ECO:0000313" key="5">
    <source>
        <dbReference type="EMBL" id="MBB5436010.1"/>
    </source>
</evidence>
<evidence type="ECO:0000256" key="3">
    <source>
        <dbReference type="ARBA" id="ARBA00022840"/>
    </source>
</evidence>
<dbReference type="InterPro" id="IPR017871">
    <property type="entry name" value="ABC_transporter-like_CS"/>
</dbReference>
<name>A0A7W8QSY7_9ACTN</name>
<sequence length="413" mass="44166">MAKIALKGVDKVYSGGGKGSGGVKAVDNLDLEIADGEFMVLVGPSGCGKSTALRMIAGLEEISAGELLIGDEVVNDRPPKDRDIAMVFQNYALYPHMTVEQNLAFGLKLRKIAKPEIQRRVAEAAAMLGLEPYLKRKPAALSGGQRQRVAMGRAIVREPQAFLMDEPLSNLDAKLRVQMRASLNQLHERLGVTTVYVTHDQVEAMTLGDRVAVLRDGRLQQVDTPKNLFRNPVNLFVAGFIGSPAMNFVGAELQRDGDAGVLSFASHKLPVPAEVLDAREGLRDYFGRSLILGIRPSDFEDAALASHDSATIQVTADVTEELGTEINVIFGVDAPPVQHEDAAALAADAAGDDEEAEAAAALPLSGDRSMFTARVNPRSEVAPGKALTLAVDVTQLHFFDKESGLAIGHPDNA</sequence>
<organism evidence="5 6">
    <name type="scientific">Nocardiopsis composta</name>
    <dbReference type="NCBI Taxonomy" id="157465"/>
    <lineage>
        <taxon>Bacteria</taxon>
        <taxon>Bacillati</taxon>
        <taxon>Actinomycetota</taxon>
        <taxon>Actinomycetes</taxon>
        <taxon>Streptosporangiales</taxon>
        <taxon>Nocardiopsidaceae</taxon>
        <taxon>Nocardiopsis</taxon>
    </lineage>
</organism>
<dbReference type="NCBIfam" id="NF008653">
    <property type="entry name" value="PRK11650.1"/>
    <property type="match status" value="1"/>
</dbReference>
<feature type="domain" description="ABC transporter" evidence="4">
    <location>
        <begin position="4"/>
        <end position="241"/>
    </location>
</feature>
<evidence type="ECO:0000313" key="6">
    <source>
        <dbReference type="Proteomes" id="UP000572635"/>
    </source>
</evidence>
<dbReference type="GO" id="GO:0016887">
    <property type="term" value="F:ATP hydrolysis activity"/>
    <property type="evidence" value="ECO:0007669"/>
    <property type="project" value="InterPro"/>
</dbReference>
<dbReference type="SUPFAM" id="SSF52540">
    <property type="entry name" value="P-loop containing nucleoside triphosphate hydrolases"/>
    <property type="match status" value="1"/>
</dbReference>
<dbReference type="InterPro" id="IPR027417">
    <property type="entry name" value="P-loop_NTPase"/>
</dbReference>
<dbReference type="InterPro" id="IPR003439">
    <property type="entry name" value="ABC_transporter-like_ATP-bd"/>
</dbReference>
<dbReference type="Pfam" id="PF00005">
    <property type="entry name" value="ABC_tran"/>
    <property type="match status" value="1"/>
</dbReference>
<keyword evidence="5" id="KW-0762">Sugar transport</keyword>
<dbReference type="GO" id="GO:0008643">
    <property type="term" value="P:carbohydrate transport"/>
    <property type="evidence" value="ECO:0007669"/>
    <property type="project" value="InterPro"/>
</dbReference>
<dbReference type="EMBL" id="JACHDB010000002">
    <property type="protein sequence ID" value="MBB5436010.1"/>
    <property type="molecule type" value="Genomic_DNA"/>
</dbReference>
<keyword evidence="6" id="KW-1185">Reference proteome</keyword>
<gene>
    <name evidence="5" type="ORF">HDA36_006158</name>
</gene>
<dbReference type="AlphaFoldDB" id="A0A7W8QSY7"/>
<dbReference type="RefSeq" id="WP_184399245.1">
    <property type="nucleotide sequence ID" value="NZ_BAAAJD010000037.1"/>
</dbReference>
<dbReference type="SUPFAM" id="SSF50331">
    <property type="entry name" value="MOP-like"/>
    <property type="match status" value="1"/>
</dbReference>
<dbReference type="InterPro" id="IPR047641">
    <property type="entry name" value="ABC_transpr_MalK/UgpC-like"/>
</dbReference>
<dbReference type="InterPro" id="IPR015855">
    <property type="entry name" value="ABC_transpr_MalK-like"/>
</dbReference>
<reference evidence="5 6" key="1">
    <citation type="submission" date="2020-08" db="EMBL/GenBank/DDBJ databases">
        <title>Sequencing the genomes of 1000 actinobacteria strains.</title>
        <authorList>
            <person name="Klenk H.-P."/>
        </authorList>
    </citation>
    <scope>NUCLEOTIDE SEQUENCE [LARGE SCALE GENOMIC DNA]</scope>
    <source>
        <strain evidence="5 6">DSM 44551</strain>
    </source>
</reference>
<proteinExistence type="predicted"/>
<keyword evidence="3 5" id="KW-0067">ATP-binding</keyword>
<dbReference type="InterPro" id="IPR003593">
    <property type="entry name" value="AAA+_ATPase"/>
</dbReference>
<dbReference type="Pfam" id="PF17912">
    <property type="entry name" value="OB_MalK"/>
    <property type="match status" value="1"/>
</dbReference>
<dbReference type="FunFam" id="3.40.50.300:FF:000042">
    <property type="entry name" value="Maltose/maltodextrin ABC transporter, ATP-binding protein"/>
    <property type="match status" value="1"/>
</dbReference>
<keyword evidence="2" id="KW-0547">Nucleotide-binding</keyword>
<dbReference type="PANTHER" id="PTHR43875">
    <property type="entry name" value="MALTODEXTRIN IMPORT ATP-BINDING PROTEIN MSMX"/>
    <property type="match status" value="1"/>
</dbReference>
<accession>A0A7W8QSY7</accession>
<dbReference type="GO" id="GO:0005524">
    <property type="term" value="F:ATP binding"/>
    <property type="evidence" value="ECO:0007669"/>
    <property type="project" value="UniProtKB-KW"/>
</dbReference>
<dbReference type="SMART" id="SM00382">
    <property type="entry name" value="AAA"/>
    <property type="match status" value="1"/>
</dbReference>
<evidence type="ECO:0000259" key="4">
    <source>
        <dbReference type="PROSITE" id="PS50893"/>
    </source>
</evidence>
<protein>
    <submittedName>
        <fullName evidence="5">Multiple sugar transport system ATP-binding protein</fullName>
    </submittedName>
</protein>